<dbReference type="GO" id="GO:0009055">
    <property type="term" value="F:electron transfer activity"/>
    <property type="evidence" value="ECO:0007669"/>
    <property type="project" value="TreeGrafter"/>
</dbReference>
<evidence type="ECO:0000256" key="6">
    <source>
        <dbReference type="ARBA" id="ARBA00022692"/>
    </source>
</evidence>
<feature type="transmembrane region" description="Helical" evidence="12">
    <location>
        <begin position="175"/>
        <end position="198"/>
    </location>
</feature>
<dbReference type="GO" id="GO:0070069">
    <property type="term" value="C:cytochrome complex"/>
    <property type="evidence" value="ECO:0007669"/>
    <property type="project" value="TreeGrafter"/>
</dbReference>
<evidence type="ECO:0000256" key="7">
    <source>
        <dbReference type="ARBA" id="ARBA00022723"/>
    </source>
</evidence>
<keyword evidence="15" id="KW-1185">Reference proteome</keyword>
<keyword evidence="11 12" id="KW-0472">Membrane</keyword>
<evidence type="ECO:0000256" key="3">
    <source>
        <dbReference type="ARBA" id="ARBA00022448"/>
    </source>
</evidence>
<dbReference type="PIRSF" id="PIRSF000267">
    <property type="entry name" value="Cyt_oxidse_sub2"/>
    <property type="match status" value="1"/>
</dbReference>
<evidence type="ECO:0000256" key="1">
    <source>
        <dbReference type="ARBA" id="ARBA00004651"/>
    </source>
</evidence>
<keyword evidence="9 12" id="KW-1133">Transmembrane helix</keyword>
<dbReference type="RefSeq" id="WP_068367241.1">
    <property type="nucleotide sequence ID" value="NZ_CBCSEB010000002.1"/>
</dbReference>
<dbReference type="GO" id="GO:0016682">
    <property type="term" value="F:oxidoreductase activity, acting on diphenols and related substances as donors, oxygen as acceptor"/>
    <property type="evidence" value="ECO:0007669"/>
    <property type="project" value="TreeGrafter"/>
</dbReference>
<keyword evidence="5" id="KW-0349">Heme</keyword>
<feature type="transmembrane region" description="Helical" evidence="12">
    <location>
        <begin position="54"/>
        <end position="78"/>
    </location>
</feature>
<dbReference type="GO" id="GO:0005886">
    <property type="term" value="C:plasma membrane"/>
    <property type="evidence" value="ECO:0007669"/>
    <property type="project" value="UniProtKB-SubCell"/>
</dbReference>
<keyword evidence="4" id="KW-1003">Cell membrane</keyword>
<organism evidence="13 15">
    <name type="scientific">Kerstersia gyiorum</name>
    <dbReference type="NCBI Taxonomy" id="206506"/>
    <lineage>
        <taxon>Bacteria</taxon>
        <taxon>Pseudomonadati</taxon>
        <taxon>Pseudomonadota</taxon>
        <taxon>Betaproteobacteria</taxon>
        <taxon>Burkholderiales</taxon>
        <taxon>Alcaligenaceae</taxon>
        <taxon>Kerstersia</taxon>
    </lineage>
</organism>
<evidence type="ECO:0000256" key="5">
    <source>
        <dbReference type="ARBA" id="ARBA00022617"/>
    </source>
</evidence>
<feature type="transmembrane region" description="Helical" evidence="12">
    <location>
        <begin position="270"/>
        <end position="291"/>
    </location>
</feature>
<feature type="transmembrane region" description="Helical" evidence="12">
    <location>
        <begin position="15"/>
        <end position="42"/>
    </location>
</feature>
<evidence type="ECO:0000256" key="10">
    <source>
        <dbReference type="ARBA" id="ARBA00023004"/>
    </source>
</evidence>
<dbReference type="STRING" id="206506.AAV32_02625"/>
<feature type="transmembrane region" description="Helical" evidence="12">
    <location>
        <begin position="298"/>
        <end position="321"/>
    </location>
</feature>
<dbReference type="PANTHER" id="PTHR43141:SF5">
    <property type="entry name" value="CYTOCHROME BD-I UBIQUINOL OXIDASE SUBUNIT 2"/>
    <property type="match status" value="1"/>
</dbReference>
<reference evidence="13 15" key="1">
    <citation type="submission" date="2015-04" db="EMBL/GenBank/DDBJ databases">
        <title>Genome sequence of Kerstersia gyiorum CG1.</title>
        <authorList>
            <person name="Greninger A.L."/>
            <person name="Kozyreva V."/>
            <person name="Chaturvedi V."/>
        </authorList>
    </citation>
    <scope>NUCLEOTIDE SEQUENCE [LARGE SCALE GENOMIC DNA]</scope>
    <source>
        <strain evidence="13 15">CG1</strain>
    </source>
</reference>
<keyword evidence="7" id="KW-0479">Metal-binding</keyword>
<evidence type="ECO:0000313" key="14">
    <source>
        <dbReference type="EMBL" id="RZS73526.1"/>
    </source>
</evidence>
<name>A0A171KWD3_9BURK</name>
<dbReference type="InterPro" id="IPR003317">
    <property type="entry name" value="Cyt-d_oxidase_su2"/>
</dbReference>
<feature type="transmembrane region" description="Helical" evidence="12">
    <location>
        <begin position="84"/>
        <end position="104"/>
    </location>
</feature>
<accession>A0A171KWD3</accession>
<feature type="transmembrane region" description="Helical" evidence="12">
    <location>
        <begin position="125"/>
        <end position="155"/>
    </location>
</feature>
<dbReference type="NCBIfam" id="TIGR00203">
    <property type="entry name" value="cydB"/>
    <property type="match status" value="1"/>
</dbReference>
<keyword evidence="8" id="KW-0249">Electron transport</keyword>
<comment type="subcellular location">
    <subcellularLocation>
        <location evidence="1">Cell membrane</location>
        <topology evidence="1">Multi-pass membrane protein</topology>
    </subcellularLocation>
</comment>
<evidence type="ECO:0000256" key="2">
    <source>
        <dbReference type="ARBA" id="ARBA00007543"/>
    </source>
</evidence>
<dbReference type="AlphaFoldDB" id="A0A171KWD3"/>
<dbReference type="Pfam" id="PF02322">
    <property type="entry name" value="Cyt_bd_oxida_II"/>
    <property type="match status" value="1"/>
</dbReference>
<evidence type="ECO:0000256" key="12">
    <source>
        <dbReference type="SAM" id="Phobius"/>
    </source>
</evidence>
<dbReference type="OrthoDB" id="9776710at2"/>
<dbReference type="GO" id="GO:0019646">
    <property type="term" value="P:aerobic electron transport chain"/>
    <property type="evidence" value="ECO:0007669"/>
    <property type="project" value="TreeGrafter"/>
</dbReference>
<evidence type="ECO:0000313" key="15">
    <source>
        <dbReference type="Proteomes" id="UP000078084"/>
    </source>
</evidence>
<dbReference type="Proteomes" id="UP000078084">
    <property type="component" value="Unassembled WGS sequence"/>
</dbReference>
<evidence type="ECO:0000256" key="9">
    <source>
        <dbReference type="ARBA" id="ARBA00022989"/>
    </source>
</evidence>
<dbReference type="PATRIC" id="fig|206506.3.peg.577"/>
<gene>
    <name evidence="13" type="ORF">AAV32_02625</name>
    <name evidence="14" type="ORF">EV679_0722</name>
</gene>
<feature type="transmembrane region" description="Helical" evidence="12">
    <location>
        <begin position="210"/>
        <end position="230"/>
    </location>
</feature>
<proteinExistence type="inferred from homology"/>
<feature type="transmembrane region" description="Helical" evidence="12">
    <location>
        <begin position="341"/>
        <end position="361"/>
    </location>
</feature>
<dbReference type="EMBL" id="LBNE01000001">
    <property type="protein sequence ID" value="KKO73200.1"/>
    <property type="molecule type" value="Genomic_DNA"/>
</dbReference>
<evidence type="ECO:0000313" key="16">
    <source>
        <dbReference type="Proteomes" id="UP000292039"/>
    </source>
</evidence>
<dbReference type="GO" id="GO:0046872">
    <property type="term" value="F:metal ion binding"/>
    <property type="evidence" value="ECO:0007669"/>
    <property type="project" value="UniProtKB-KW"/>
</dbReference>
<comment type="caution">
    <text evidence="13">The sequence shown here is derived from an EMBL/GenBank/DDBJ whole genome shotgun (WGS) entry which is preliminary data.</text>
</comment>
<protein>
    <submittedName>
        <fullName evidence="14">Cytochrome bd-I ubiquinol oxidase subunit 2 apoprotein</fullName>
    </submittedName>
    <submittedName>
        <fullName evidence="13">Cytochrome d ubiquinol oxidase subunit 2</fullName>
    </submittedName>
</protein>
<keyword evidence="3" id="KW-0813">Transport</keyword>
<keyword evidence="10" id="KW-0408">Iron</keyword>
<evidence type="ECO:0000256" key="8">
    <source>
        <dbReference type="ARBA" id="ARBA00022982"/>
    </source>
</evidence>
<dbReference type="Proteomes" id="UP000292039">
    <property type="component" value="Unassembled WGS sequence"/>
</dbReference>
<dbReference type="EMBL" id="SGWZ01000001">
    <property type="protein sequence ID" value="RZS73526.1"/>
    <property type="molecule type" value="Genomic_DNA"/>
</dbReference>
<reference evidence="14 16" key="2">
    <citation type="submission" date="2019-02" db="EMBL/GenBank/DDBJ databases">
        <title>Genomic Encyclopedia of Type Strains, Phase IV (KMG-IV): sequencing the most valuable type-strain genomes for metagenomic binning, comparative biology and taxonomic classification.</title>
        <authorList>
            <person name="Goeker M."/>
        </authorList>
    </citation>
    <scope>NUCLEOTIDE SEQUENCE [LARGE SCALE GENOMIC DNA]</scope>
    <source>
        <strain evidence="14 16">DSM 16618</strain>
    </source>
</reference>
<evidence type="ECO:0000313" key="13">
    <source>
        <dbReference type="EMBL" id="KKO73200.1"/>
    </source>
</evidence>
<keyword evidence="6 12" id="KW-0812">Transmembrane</keyword>
<comment type="similarity">
    <text evidence="2">Belongs to the cytochrome ubiquinol oxidase subunit 2 family.</text>
</comment>
<dbReference type="PANTHER" id="PTHR43141">
    <property type="entry name" value="CYTOCHROME BD2 SUBUNIT II"/>
    <property type="match status" value="1"/>
</dbReference>
<evidence type="ECO:0000256" key="11">
    <source>
        <dbReference type="ARBA" id="ARBA00023136"/>
    </source>
</evidence>
<evidence type="ECO:0000256" key="4">
    <source>
        <dbReference type="ARBA" id="ARBA00022475"/>
    </source>
</evidence>
<sequence length="384" mass="41656">MENSLILLDYPTLRVIWWLLLGILLIGFTIMDGFDLGVASLLPVIGRTDEERRIMINLVGPVWEGNQVWLITGGGAIFAAWPALYAASFSGLYLAMMLLLLALITRPAGFKYRSKFENTKWRNTWDGVLTFSGVVAPVVFGVAFGNVILGLPFAIEPNTLRPLYHGSFFALFSPFALMCGVLSLMMHVTHGAALLAWRTVDPVASRARKLGIWTGVLVAVLFVVGGFWVANMDGHIVTSALSVDGPSNPAGKTVALEQGAWLQNFETWPLMWIAPVVGVAAALLASLLLAVRRPMLAFLSSCASIAGIILTVGFALFPFLLPSSVQPGIGLTVWDASSSHLTLWVMLIATIIFLPMVLAYTSYVYRVMRGKVSAATLSETTNTY</sequence>